<organism evidence="1 2">
    <name type="scientific">Trifolium pratense</name>
    <name type="common">Red clover</name>
    <dbReference type="NCBI Taxonomy" id="57577"/>
    <lineage>
        <taxon>Eukaryota</taxon>
        <taxon>Viridiplantae</taxon>
        <taxon>Streptophyta</taxon>
        <taxon>Embryophyta</taxon>
        <taxon>Tracheophyta</taxon>
        <taxon>Spermatophyta</taxon>
        <taxon>Magnoliopsida</taxon>
        <taxon>eudicotyledons</taxon>
        <taxon>Gunneridae</taxon>
        <taxon>Pentapetalae</taxon>
        <taxon>rosids</taxon>
        <taxon>fabids</taxon>
        <taxon>Fabales</taxon>
        <taxon>Fabaceae</taxon>
        <taxon>Papilionoideae</taxon>
        <taxon>50 kb inversion clade</taxon>
        <taxon>NPAAA clade</taxon>
        <taxon>Hologalegina</taxon>
        <taxon>IRL clade</taxon>
        <taxon>Trifolieae</taxon>
        <taxon>Trifolium</taxon>
    </lineage>
</organism>
<gene>
    <name evidence="1" type="ORF">L195_g047012</name>
</gene>
<protein>
    <submittedName>
        <fullName evidence="1">Gibberellin 20 oxidase 1-like protein</fullName>
    </submittedName>
</protein>
<reference evidence="1 2" key="1">
    <citation type="journal article" date="2014" name="Am. J. Bot.">
        <title>Genome assembly and annotation for red clover (Trifolium pratense; Fabaceae).</title>
        <authorList>
            <person name="Istvanek J."/>
            <person name="Jaros M."/>
            <person name="Krenek A."/>
            <person name="Repkova J."/>
        </authorList>
    </citation>
    <scope>NUCLEOTIDE SEQUENCE [LARGE SCALE GENOMIC DNA]</scope>
    <source>
        <strain evidence="2">cv. Tatra</strain>
        <tissue evidence="1">Young leaves</tissue>
    </source>
</reference>
<name>A0A2K3MJE8_TRIPR</name>
<comment type="caution">
    <text evidence="1">The sequence shown here is derived from an EMBL/GenBank/DDBJ whole genome shotgun (WGS) entry which is preliminary data.</text>
</comment>
<dbReference type="Proteomes" id="UP000236291">
    <property type="component" value="Unassembled WGS sequence"/>
</dbReference>
<dbReference type="SUPFAM" id="SSF51197">
    <property type="entry name" value="Clavaminate synthase-like"/>
    <property type="match status" value="1"/>
</dbReference>
<dbReference type="EMBL" id="ASHM01064290">
    <property type="protein sequence ID" value="PNX90884.1"/>
    <property type="molecule type" value="Genomic_DNA"/>
</dbReference>
<reference evidence="1 2" key="2">
    <citation type="journal article" date="2017" name="Front. Plant Sci.">
        <title>Gene Classification and Mining of Molecular Markers Useful in Red Clover (Trifolium pratense) Breeding.</title>
        <authorList>
            <person name="Istvanek J."/>
            <person name="Dluhosova J."/>
            <person name="Dluhos P."/>
            <person name="Patkova L."/>
            <person name="Nedelnik J."/>
            <person name="Repkova J."/>
        </authorList>
    </citation>
    <scope>NUCLEOTIDE SEQUENCE [LARGE SCALE GENOMIC DNA]</scope>
    <source>
        <strain evidence="2">cv. Tatra</strain>
        <tissue evidence="1">Young leaves</tissue>
    </source>
</reference>
<evidence type="ECO:0000313" key="2">
    <source>
        <dbReference type="Proteomes" id="UP000236291"/>
    </source>
</evidence>
<sequence>VVHQLNNLNGLEIKLKNGDWIGIHASPSSFVVMAGDAFKGGPRFDPPQLRLGGGWNHLMPELTPEPD</sequence>
<dbReference type="AlphaFoldDB" id="A0A2K3MJE8"/>
<accession>A0A2K3MJE8</accession>
<dbReference type="InterPro" id="IPR027443">
    <property type="entry name" value="IPNS-like_sf"/>
</dbReference>
<evidence type="ECO:0000313" key="1">
    <source>
        <dbReference type="EMBL" id="PNX90884.1"/>
    </source>
</evidence>
<proteinExistence type="predicted"/>
<feature type="non-terminal residue" evidence="1">
    <location>
        <position position="1"/>
    </location>
</feature>
<dbReference type="Gene3D" id="2.60.120.330">
    <property type="entry name" value="B-lactam Antibiotic, Isopenicillin N Synthase, Chain"/>
    <property type="match status" value="1"/>
</dbReference>